<dbReference type="SUPFAM" id="SSF56019">
    <property type="entry name" value="The spindle assembly checkpoint protein mad2"/>
    <property type="match status" value="1"/>
</dbReference>
<feature type="domain" description="HORMA" evidence="1">
    <location>
        <begin position="10"/>
        <end position="220"/>
    </location>
</feature>
<dbReference type="PANTHER" id="PTHR11842">
    <property type="entry name" value="MITOTIC SPINDLE ASSEMBLY CHECKPOINT PROTEIN MAD2"/>
    <property type="match status" value="1"/>
</dbReference>
<dbReference type="AlphaFoldDB" id="A0A8K1CI63"/>
<evidence type="ECO:0000313" key="2">
    <source>
        <dbReference type="EMBL" id="TMW63221.1"/>
    </source>
</evidence>
<protein>
    <recommendedName>
        <fullName evidence="1">HORMA domain-containing protein</fullName>
    </recommendedName>
</protein>
<dbReference type="Gene3D" id="3.30.900.10">
    <property type="entry name" value="HORMA domain"/>
    <property type="match status" value="1"/>
</dbReference>
<sequence length="224" mass="25736">MVETKTSKRRQLTDVLLEFLEVVVHEFLYQWRVYPQEAFTKRVMYDVPVHMNRHPQLCEYVHSMLVGCREWIHDGVLEKLCIAVLAANGKIINTLVVETSWTASLLQDRSAALGRQEDDEPLPLRAIEDHFRSTLVGVTATPVVYASNRESKHAPASFRLLAHTSEDSSRPETAVNGQAPANSWVLADPFWYKRGEGKTEHELLPVKSVRDDQFPFRLHVYLER</sequence>
<dbReference type="InterPro" id="IPR003511">
    <property type="entry name" value="HORMA_dom"/>
</dbReference>
<gene>
    <name evidence="2" type="ORF">Poli38472_002162</name>
</gene>
<reference evidence="2" key="1">
    <citation type="submission" date="2019-03" db="EMBL/GenBank/DDBJ databases">
        <title>Long read genome sequence of the mycoparasitic Pythium oligandrum ATCC 38472 isolated from sugarbeet rhizosphere.</title>
        <authorList>
            <person name="Gaulin E."/>
        </authorList>
    </citation>
    <scope>NUCLEOTIDE SEQUENCE</scope>
    <source>
        <strain evidence="2">ATCC 38472_TT</strain>
    </source>
</reference>
<dbReference type="GO" id="GO:0016035">
    <property type="term" value="C:zeta DNA polymerase complex"/>
    <property type="evidence" value="ECO:0007669"/>
    <property type="project" value="TreeGrafter"/>
</dbReference>
<accession>A0A8K1CI63</accession>
<dbReference type="OrthoDB" id="21254at2759"/>
<name>A0A8K1CI63_PYTOL</name>
<dbReference type="InterPro" id="IPR036570">
    <property type="entry name" value="HORMA_dom_sf"/>
</dbReference>
<dbReference type="PROSITE" id="PS50815">
    <property type="entry name" value="HORMA"/>
    <property type="match status" value="1"/>
</dbReference>
<evidence type="ECO:0000259" key="1">
    <source>
        <dbReference type="PROSITE" id="PS50815"/>
    </source>
</evidence>
<evidence type="ECO:0000313" key="3">
    <source>
        <dbReference type="Proteomes" id="UP000794436"/>
    </source>
</evidence>
<dbReference type="PANTHER" id="PTHR11842:SF10">
    <property type="entry name" value="MITOTIC SPINDLE ASSEMBLY CHECKPOINT PROTEIN MAD2B"/>
    <property type="match status" value="1"/>
</dbReference>
<keyword evidence="3" id="KW-1185">Reference proteome</keyword>
<proteinExistence type="predicted"/>
<dbReference type="InterPro" id="IPR045091">
    <property type="entry name" value="Mad2-like"/>
</dbReference>
<dbReference type="EMBL" id="SPLM01000072">
    <property type="protein sequence ID" value="TMW63221.1"/>
    <property type="molecule type" value="Genomic_DNA"/>
</dbReference>
<organism evidence="2 3">
    <name type="scientific">Pythium oligandrum</name>
    <name type="common">Mycoparasitic fungus</name>
    <dbReference type="NCBI Taxonomy" id="41045"/>
    <lineage>
        <taxon>Eukaryota</taxon>
        <taxon>Sar</taxon>
        <taxon>Stramenopiles</taxon>
        <taxon>Oomycota</taxon>
        <taxon>Peronosporomycetes</taxon>
        <taxon>Pythiales</taxon>
        <taxon>Pythiaceae</taxon>
        <taxon>Pythium</taxon>
    </lineage>
</organism>
<comment type="caution">
    <text evidence="2">The sequence shown here is derived from an EMBL/GenBank/DDBJ whole genome shotgun (WGS) entry which is preliminary data.</text>
</comment>
<dbReference type="Proteomes" id="UP000794436">
    <property type="component" value="Unassembled WGS sequence"/>
</dbReference>